<name>A0ABV1ZRJ2_9ACTN</name>
<dbReference type="PANTHER" id="PTHR32463">
    <property type="entry name" value="L-FUCOSE KINASE"/>
    <property type="match status" value="1"/>
</dbReference>
<dbReference type="Pfam" id="PF00288">
    <property type="entry name" value="GHMP_kinases_N"/>
    <property type="match status" value="1"/>
</dbReference>
<dbReference type="Pfam" id="PF08544">
    <property type="entry name" value="GHMP_kinases_C"/>
    <property type="match status" value="1"/>
</dbReference>
<dbReference type="RefSeq" id="WP_352983088.1">
    <property type="nucleotide sequence ID" value="NZ_JBEQNA010000005.1"/>
</dbReference>
<dbReference type="Proteomes" id="UP001432401">
    <property type="component" value="Unassembled WGS sequence"/>
</dbReference>
<sequence>MIVAKAPLRVSLAGGGTDLPSYSGLRTGLVISLAIDRWVCVAAHPGAPDGTARIGFADLEDPGNAESATDADLLQNPFARAVLSRSGAGGGVRIGTFSDVPSGSGLGGSGAFTVAMLHAVRRMDGIGGDDPVSLAEDASAVEMIDLRRPVGKHDHYMAAFGGLRALAFEPEGRVRQTPLPITDRLRSYVADRLLLFSTGVSRDAGRMLAAQDRLTRARGPGVLRRLDSIRALADTLLDELREDRVESIGHVLAEHWLAKSRLSETVSLPRIDELHRLALDSGAEAGKLLGAGGGGFLLFSCRQGEQERLRKAMSAAGSRELEFSIADTGTTAVEFPL</sequence>
<dbReference type="InterPro" id="IPR006204">
    <property type="entry name" value="GHMP_kinase_N_dom"/>
</dbReference>
<keyword evidence="2" id="KW-0547">Nucleotide-binding</keyword>
<dbReference type="PANTHER" id="PTHR32463:SF0">
    <property type="entry name" value="L-FUCOSE KINASE"/>
    <property type="match status" value="1"/>
</dbReference>
<keyword evidence="9" id="KW-1185">Reference proteome</keyword>
<dbReference type="InterPro" id="IPR013750">
    <property type="entry name" value="GHMP_kinase_C_dom"/>
</dbReference>
<reference evidence="8 9" key="1">
    <citation type="submission" date="2024-06" db="EMBL/GenBank/DDBJ databases">
        <authorList>
            <person name="Bataeva Y.V."/>
            <person name="Grigorian L.N."/>
            <person name="Solomentsev V.I."/>
        </authorList>
    </citation>
    <scope>NUCLEOTIDE SEQUENCE [LARGE SCALE GENOMIC DNA]</scope>
    <source>
        <strain evidence="9">SCPM-O-B-12605 (RCAM04882)</strain>
    </source>
</reference>
<comment type="similarity">
    <text evidence="5">Belongs to the GHMP kinase family.</text>
</comment>
<evidence type="ECO:0000256" key="2">
    <source>
        <dbReference type="ARBA" id="ARBA00022741"/>
    </source>
</evidence>
<evidence type="ECO:0000256" key="3">
    <source>
        <dbReference type="ARBA" id="ARBA00022777"/>
    </source>
</evidence>
<dbReference type="InterPro" id="IPR014606">
    <property type="entry name" value="Heptose_7-P_kinase"/>
</dbReference>
<comment type="caution">
    <text evidence="8">The sequence shown here is derived from an EMBL/GenBank/DDBJ whole genome shotgun (WGS) entry which is preliminary data.</text>
</comment>
<dbReference type="EMBL" id="JBEQNB010000004">
    <property type="protein sequence ID" value="MES0833720.1"/>
    <property type="molecule type" value="Genomic_DNA"/>
</dbReference>
<keyword evidence="4" id="KW-0067">ATP-binding</keyword>
<evidence type="ECO:0000256" key="4">
    <source>
        <dbReference type="ARBA" id="ARBA00022840"/>
    </source>
</evidence>
<evidence type="ECO:0008006" key="10">
    <source>
        <dbReference type="Google" id="ProtNLM"/>
    </source>
</evidence>
<evidence type="ECO:0000259" key="6">
    <source>
        <dbReference type="Pfam" id="PF00288"/>
    </source>
</evidence>
<dbReference type="InterPro" id="IPR052203">
    <property type="entry name" value="GHMP_Kinase-Related"/>
</dbReference>
<dbReference type="Gene3D" id="3.30.230.120">
    <property type="match status" value="1"/>
</dbReference>
<evidence type="ECO:0000313" key="8">
    <source>
        <dbReference type="EMBL" id="MES0833720.1"/>
    </source>
</evidence>
<dbReference type="SUPFAM" id="SSF54211">
    <property type="entry name" value="Ribosomal protein S5 domain 2-like"/>
    <property type="match status" value="1"/>
</dbReference>
<dbReference type="SUPFAM" id="SSF55060">
    <property type="entry name" value="GHMP Kinase, C-terminal domain"/>
    <property type="match status" value="1"/>
</dbReference>
<dbReference type="PRINTS" id="PR00960">
    <property type="entry name" value="LMBPPROTEIN"/>
</dbReference>
<evidence type="ECO:0000259" key="7">
    <source>
        <dbReference type="Pfam" id="PF08544"/>
    </source>
</evidence>
<keyword evidence="3" id="KW-0418">Kinase</keyword>
<dbReference type="InterPro" id="IPR020568">
    <property type="entry name" value="Ribosomal_Su5_D2-typ_SF"/>
</dbReference>
<evidence type="ECO:0000256" key="5">
    <source>
        <dbReference type="ARBA" id="ARBA00038121"/>
    </source>
</evidence>
<gene>
    <name evidence="8" type="ORF">ABUK86_08035</name>
</gene>
<accession>A0ABV1ZRJ2</accession>
<evidence type="ECO:0000313" key="9">
    <source>
        <dbReference type="Proteomes" id="UP001432401"/>
    </source>
</evidence>
<proteinExistence type="inferred from homology"/>
<protein>
    <recommendedName>
        <fullName evidence="10">GHMP kinase</fullName>
    </recommendedName>
</protein>
<organism evidence="8 9">
    <name type="scientific">Nocardiopsis tropica</name>
    <dbReference type="NCBI Taxonomy" id="109330"/>
    <lineage>
        <taxon>Bacteria</taxon>
        <taxon>Bacillati</taxon>
        <taxon>Actinomycetota</taxon>
        <taxon>Actinomycetes</taxon>
        <taxon>Streptosporangiales</taxon>
        <taxon>Nocardiopsidaceae</taxon>
        <taxon>Nocardiopsis</taxon>
    </lineage>
</organism>
<dbReference type="PIRSF" id="PIRSF036406">
    <property type="entry name" value="Hept_kin"/>
    <property type="match status" value="1"/>
</dbReference>
<feature type="domain" description="GHMP kinase C-terminal" evidence="7">
    <location>
        <begin position="237"/>
        <end position="317"/>
    </location>
</feature>
<keyword evidence="1" id="KW-0808">Transferase</keyword>
<dbReference type="InterPro" id="IPR001174">
    <property type="entry name" value="HddA/FKP"/>
</dbReference>
<evidence type="ECO:0000256" key="1">
    <source>
        <dbReference type="ARBA" id="ARBA00022679"/>
    </source>
</evidence>
<dbReference type="InterPro" id="IPR036554">
    <property type="entry name" value="GHMP_kinase_C_sf"/>
</dbReference>
<feature type="domain" description="GHMP kinase N-terminal" evidence="6">
    <location>
        <begin position="79"/>
        <end position="162"/>
    </location>
</feature>